<dbReference type="PANTHER" id="PTHR11476:SF7">
    <property type="entry name" value="HISTIDINE--TRNA LIGASE"/>
    <property type="match status" value="1"/>
</dbReference>
<evidence type="ECO:0000313" key="13">
    <source>
        <dbReference type="WBParaSite" id="L893_g20653.t1"/>
    </source>
</evidence>
<dbReference type="GO" id="GO:0006427">
    <property type="term" value="P:histidyl-tRNA aminoacylation"/>
    <property type="evidence" value="ECO:0007669"/>
    <property type="project" value="InterPro"/>
</dbReference>
<dbReference type="Proteomes" id="UP000095287">
    <property type="component" value="Unplaced"/>
</dbReference>
<keyword evidence="6" id="KW-0648">Protein biosynthesis</keyword>
<dbReference type="InterPro" id="IPR006195">
    <property type="entry name" value="aa-tRNA-synth_II"/>
</dbReference>
<accession>A0A1I7YWU4</accession>
<dbReference type="SUPFAM" id="SSF52954">
    <property type="entry name" value="Class II aaRS ABD-related"/>
    <property type="match status" value="1"/>
</dbReference>
<keyword evidence="12" id="KW-1185">Reference proteome</keyword>
<dbReference type="GO" id="GO:0003723">
    <property type="term" value="F:RNA binding"/>
    <property type="evidence" value="ECO:0007669"/>
    <property type="project" value="TreeGrafter"/>
</dbReference>
<feature type="domain" description="Aminoacyl-transfer RNA synthetases class-II family profile" evidence="11">
    <location>
        <begin position="24"/>
        <end position="377"/>
    </location>
</feature>
<reference evidence="13" key="1">
    <citation type="submission" date="2016-11" db="UniProtKB">
        <authorList>
            <consortium name="WormBaseParasite"/>
        </authorList>
    </citation>
    <scope>IDENTIFICATION</scope>
</reference>
<dbReference type="GO" id="GO:0005524">
    <property type="term" value="F:ATP binding"/>
    <property type="evidence" value="ECO:0007669"/>
    <property type="project" value="UniProtKB-KW"/>
</dbReference>
<feature type="binding site" evidence="9">
    <location>
        <position position="122"/>
    </location>
    <ligand>
        <name>L-histidine</name>
        <dbReference type="ChEBI" id="CHEBI:57595"/>
    </ligand>
</feature>
<dbReference type="InterPro" id="IPR041715">
    <property type="entry name" value="HisRS-like_core"/>
</dbReference>
<evidence type="ECO:0000259" key="11">
    <source>
        <dbReference type="PROSITE" id="PS50862"/>
    </source>
</evidence>
<feature type="binding site" evidence="9">
    <location>
        <begin position="299"/>
        <end position="300"/>
    </location>
    <ligand>
        <name>L-histidine</name>
        <dbReference type="ChEBI" id="CHEBI:57595"/>
    </ligand>
</feature>
<evidence type="ECO:0000313" key="12">
    <source>
        <dbReference type="Proteomes" id="UP000095287"/>
    </source>
</evidence>
<evidence type="ECO:0000256" key="6">
    <source>
        <dbReference type="ARBA" id="ARBA00022917"/>
    </source>
</evidence>
<dbReference type="InterPro" id="IPR033656">
    <property type="entry name" value="HisRS_anticodon"/>
</dbReference>
<evidence type="ECO:0000256" key="1">
    <source>
        <dbReference type="ARBA" id="ARBA00008226"/>
    </source>
</evidence>
<organism evidence="12 13">
    <name type="scientific">Steinernema glaseri</name>
    <dbReference type="NCBI Taxonomy" id="37863"/>
    <lineage>
        <taxon>Eukaryota</taxon>
        <taxon>Metazoa</taxon>
        <taxon>Ecdysozoa</taxon>
        <taxon>Nematoda</taxon>
        <taxon>Chromadorea</taxon>
        <taxon>Rhabditida</taxon>
        <taxon>Tylenchina</taxon>
        <taxon>Panagrolaimomorpha</taxon>
        <taxon>Strongyloidoidea</taxon>
        <taxon>Steinernematidae</taxon>
        <taxon>Steinernema</taxon>
    </lineage>
</organism>
<dbReference type="GO" id="GO:0032543">
    <property type="term" value="P:mitochondrial translation"/>
    <property type="evidence" value="ECO:0007669"/>
    <property type="project" value="TreeGrafter"/>
</dbReference>
<dbReference type="CDD" id="cd00859">
    <property type="entry name" value="HisRS_anticodon"/>
    <property type="match status" value="1"/>
</dbReference>
<keyword evidence="7" id="KW-0030">Aminoacyl-tRNA synthetase</keyword>
<keyword evidence="3" id="KW-0436">Ligase</keyword>
<dbReference type="InterPro" id="IPR004516">
    <property type="entry name" value="HisRS/HisZ"/>
</dbReference>
<dbReference type="FunFam" id="3.40.50.800:FF:000008">
    <property type="entry name" value="histidine--tRNA ligase, cytoplasmic isoform X1"/>
    <property type="match status" value="1"/>
</dbReference>
<dbReference type="Pfam" id="PF03129">
    <property type="entry name" value="HGTP_anticodon"/>
    <property type="match status" value="1"/>
</dbReference>
<dbReference type="PIRSF" id="PIRSF001549">
    <property type="entry name" value="His-tRNA_synth"/>
    <property type="match status" value="1"/>
</dbReference>
<dbReference type="InterPro" id="IPR015807">
    <property type="entry name" value="His-tRNA-ligase"/>
</dbReference>
<dbReference type="PROSITE" id="PS50862">
    <property type="entry name" value="AA_TRNA_LIGASE_II"/>
    <property type="match status" value="1"/>
</dbReference>
<dbReference type="InterPro" id="IPR036621">
    <property type="entry name" value="Anticodon-bd_dom_sf"/>
</dbReference>
<sequence>MDSGSDEATRVAAQEDTMLKVPKGTRDYAPAETRVRQKVIDIAVKHYQRHGAVTYDTPVFEMRSLLQKEDQYGEETKLIYNLEDQGGEEYSLRYDLTVPLARYVGMNKLGEFKRYHVAKVYRRDQPAMARGRYREFYQCDFDYVGQSGLMIADSECMKIMDDIFLELDLGEFLNKVNHKVLLNGILEVCQVPADKFKTVCSSIDKLDKQPWAEVREELVKVKSIPEEAVDALHGFITLRAERPELSNAQILDTILERSSGNANIAKGVSELQTLLEYCTAYGISERISIDPSLARGLDYYTGVIFEMVITKSSFENAGPAEDGNAKKGKNKKGDKEDSNVGSVAAGGRYDGLVKSISKFDAPCVGFSLGIERIFRLVQRRDEARGLKERDTDTEVYVAVSGRKEFKDLFLQRMAICTKLWSADIKTEYAYKQKPKLLNQLQYCEQSGITTMIIIGEDEVARGVVKLRDVSSRAEEEIPVDDVVTKVLERLGRK</sequence>
<proteinExistence type="inferred from homology"/>
<dbReference type="AlphaFoldDB" id="A0A1I7YWU4"/>
<evidence type="ECO:0000256" key="10">
    <source>
        <dbReference type="SAM" id="MobiDB-lite"/>
    </source>
</evidence>
<dbReference type="GO" id="GO:0004821">
    <property type="term" value="F:histidine-tRNA ligase activity"/>
    <property type="evidence" value="ECO:0007669"/>
    <property type="project" value="UniProtKB-EC"/>
</dbReference>
<dbReference type="GO" id="GO:0005739">
    <property type="term" value="C:mitochondrion"/>
    <property type="evidence" value="ECO:0007669"/>
    <property type="project" value="TreeGrafter"/>
</dbReference>
<dbReference type="WBParaSite" id="L893_g20653.t1">
    <property type="protein sequence ID" value="L893_g20653.t1"/>
    <property type="gene ID" value="L893_g20653"/>
</dbReference>
<comment type="similarity">
    <text evidence="1">Belongs to the class-II aminoacyl-tRNA synthetase family.</text>
</comment>
<keyword evidence="5" id="KW-0067">ATP-binding</keyword>
<comment type="catalytic activity">
    <reaction evidence="8">
        <text>tRNA(His) + L-histidine + ATP = L-histidyl-tRNA(His) + AMP + diphosphate + H(+)</text>
        <dbReference type="Rhea" id="RHEA:17313"/>
        <dbReference type="Rhea" id="RHEA-COMP:9665"/>
        <dbReference type="Rhea" id="RHEA-COMP:9689"/>
        <dbReference type="ChEBI" id="CHEBI:15378"/>
        <dbReference type="ChEBI" id="CHEBI:30616"/>
        <dbReference type="ChEBI" id="CHEBI:33019"/>
        <dbReference type="ChEBI" id="CHEBI:57595"/>
        <dbReference type="ChEBI" id="CHEBI:78442"/>
        <dbReference type="ChEBI" id="CHEBI:78527"/>
        <dbReference type="ChEBI" id="CHEBI:456215"/>
        <dbReference type="EC" id="6.1.1.21"/>
    </reaction>
</comment>
<dbReference type="SUPFAM" id="SSF55681">
    <property type="entry name" value="Class II aaRS and biotin synthetases"/>
    <property type="match status" value="1"/>
</dbReference>
<dbReference type="Gene3D" id="3.30.930.10">
    <property type="entry name" value="Bira Bifunctional Protein, Domain 2"/>
    <property type="match status" value="1"/>
</dbReference>
<feature type="binding site" evidence="9">
    <location>
        <position position="142"/>
    </location>
    <ligand>
        <name>L-histidine</name>
        <dbReference type="ChEBI" id="CHEBI:57595"/>
    </ligand>
</feature>
<evidence type="ECO:0000256" key="8">
    <source>
        <dbReference type="ARBA" id="ARBA00047639"/>
    </source>
</evidence>
<protein>
    <recommendedName>
        <fullName evidence="2">histidine--tRNA ligase</fullName>
        <ecNumber evidence="2">6.1.1.21</ecNumber>
    </recommendedName>
</protein>
<dbReference type="InterPro" id="IPR045864">
    <property type="entry name" value="aa-tRNA-synth_II/BPL/LPL"/>
</dbReference>
<feature type="binding site" evidence="9">
    <location>
        <position position="138"/>
    </location>
    <ligand>
        <name>L-histidine</name>
        <dbReference type="ChEBI" id="CHEBI:57595"/>
    </ligand>
</feature>
<dbReference type="GO" id="GO:0005829">
    <property type="term" value="C:cytosol"/>
    <property type="evidence" value="ECO:0007669"/>
    <property type="project" value="TreeGrafter"/>
</dbReference>
<feature type="region of interest" description="Disordered" evidence="10">
    <location>
        <begin position="319"/>
        <end position="340"/>
    </location>
</feature>
<evidence type="ECO:0000256" key="9">
    <source>
        <dbReference type="PIRSR" id="PIRSR001549-1"/>
    </source>
</evidence>
<name>A0A1I7YWU4_9BILA</name>
<evidence type="ECO:0000256" key="4">
    <source>
        <dbReference type="ARBA" id="ARBA00022741"/>
    </source>
</evidence>
<evidence type="ECO:0000256" key="5">
    <source>
        <dbReference type="ARBA" id="ARBA00022840"/>
    </source>
</evidence>
<dbReference type="InterPro" id="IPR004154">
    <property type="entry name" value="Anticodon-bd"/>
</dbReference>
<feature type="binding site" evidence="9">
    <location>
        <position position="295"/>
    </location>
    <ligand>
        <name>L-histidine</name>
        <dbReference type="ChEBI" id="CHEBI:57595"/>
    </ligand>
</feature>
<dbReference type="Pfam" id="PF13393">
    <property type="entry name" value="tRNA-synt_His"/>
    <property type="match status" value="1"/>
</dbReference>
<evidence type="ECO:0000256" key="3">
    <source>
        <dbReference type="ARBA" id="ARBA00022598"/>
    </source>
</evidence>
<evidence type="ECO:0000256" key="7">
    <source>
        <dbReference type="ARBA" id="ARBA00023146"/>
    </source>
</evidence>
<keyword evidence="4" id="KW-0547">Nucleotide-binding</keyword>
<dbReference type="CDD" id="cd00773">
    <property type="entry name" value="HisRS-like_core"/>
    <property type="match status" value="1"/>
</dbReference>
<dbReference type="Gene3D" id="3.40.50.800">
    <property type="entry name" value="Anticodon-binding domain"/>
    <property type="match status" value="1"/>
</dbReference>
<dbReference type="GO" id="GO:0002119">
    <property type="term" value="P:nematode larval development"/>
    <property type="evidence" value="ECO:0007669"/>
    <property type="project" value="TreeGrafter"/>
</dbReference>
<evidence type="ECO:0000256" key="2">
    <source>
        <dbReference type="ARBA" id="ARBA00012815"/>
    </source>
</evidence>
<dbReference type="NCBIfam" id="TIGR00442">
    <property type="entry name" value="hisS"/>
    <property type="match status" value="1"/>
</dbReference>
<dbReference type="EC" id="6.1.1.21" evidence="2"/>
<feature type="binding site" evidence="9">
    <location>
        <begin position="95"/>
        <end position="97"/>
    </location>
    <ligand>
        <name>L-histidine</name>
        <dbReference type="ChEBI" id="CHEBI:57595"/>
    </ligand>
</feature>
<dbReference type="PANTHER" id="PTHR11476">
    <property type="entry name" value="HISTIDYL-TRNA SYNTHETASE"/>
    <property type="match status" value="1"/>
</dbReference>